<feature type="signal peptide" evidence="1">
    <location>
        <begin position="1"/>
        <end position="33"/>
    </location>
</feature>
<protein>
    <recommendedName>
        <fullName evidence="2">SH3b domain-containing protein</fullName>
    </recommendedName>
</protein>
<dbReference type="PROSITE" id="PS51781">
    <property type="entry name" value="SH3B"/>
    <property type="match status" value="1"/>
</dbReference>
<feature type="domain" description="SH3b" evidence="2">
    <location>
        <begin position="237"/>
        <end position="304"/>
    </location>
</feature>
<dbReference type="AlphaFoldDB" id="A0A510USB7"/>
<keyword evidence="4" id="KW-1185">Reference proteome</keyword>
<dbReference type="PANTHER" id="PTHR21666:SF270">
    <property type="entry name" value="MUREIN HYDROLASE ACTIVATOR ENVC"/>
    <property type="match status" value="1"/>
</dbReference>
<dbReference type="RefSeq" id="WP_146805621.1">
    <property type="nucleotide sequence ID" value="NZ_BJUA01000004.1"/>
</dbReference>
<organism evidence="3 4">
    <name type="scientific">Cellulomonas persica</name>
    <dbReference type="NCBI Taxonomy" id="76861"/>
    <lineage>
        <taxon>Bacteria</taxon>
        <taxon>Bacillati</taxon>
        <taxon>Actinomycetota</taxon>
        <taxon>Actinomycetes</taxon>
        <taxon>Micrococcales</taxon>
        <taxon>Cellulomonadaceae</taxon>
        <taxon>Cellulomonas</taxon>
    </lineage>
</organism>
<dbReference type="SUPFAM" id="SSF51261">
    <property type="entry name" value="Duplicated hybrid motif"/>
    <property type="match status" value="1"/>
</dbReference>
<dbReference type="Gene3D" id="2.30.30.40">
    <property type="entry name" value="SH3 Domains"/>
    <property type="match status" value="2"/>
</dbReference>
<evidence type="ECO:0000313" key="3">
    <source>
        <dbReference type="EMBL" id="GEK17346.1"/>
    </source>
</evidence>
<sequence>MRIRTHASRRLGALAVALAVGATAVVGVAPASATTEPPPSSTADAVVGGQSARSVADDAAMKVPDDVTRRRTASGRVLILPLTDESYALTSGWGPRCIPVRGGSTFHLGLDMATPDGRPVYAVASGVVTHVVAPKNGNAGYVTIHSVIEGTPTWIAYVHPWNPGKYVRVGQKIKVGQRIADVGASGPATAPHLHLEVWENAFYGSGTSVDPATWLASYRLPVVQRATADRRSPAPTKCTYYSTTNLNLRTGPSTSYRVLATLAPNTKLTNKPGTKTNGFIPVWAVVNGTKTRGWVHTDYISQSRTYHLAYAVTVRTRPSAKASAMFVAKAGTQVSPKELSGGWRKVAISGTVGWVPKESVAPGLS</sequence>
<dbReference type="InterPro" id="IPR003646">
    <property type="entry name" value="SH3-like_bac-type"/>
</dbReference>
<dbReference type="SMART" id="SM00287">
    <property type="entry name" value="SH3b"/>
    <property type="match status" value="2"/>
</dbReference>
<proteinExistence type="predicted"/>
<dbReference type="EMBL" id="BJUA01000004">
    <property type="protein sequence ID" value="GEK17346.1"/>
    <property type="molecule type" value="Genomic_DNA"/>
</dbReference>
<dbReference type="InterPro" id="IPR050570">
    <property type="entry name" value="Cell_wall_metabolism_enzyme"/>
</dbReference>
<dbReference type="PANTHER" id="PTHR21666">
    <property type="entry name" value="PEPTIDASE-RELATED"/>
    <property type="match status" value="1"/>
</dbReference>
<dbReference type="Pfam" id="PF01551">
    <property type="entry name" value="Peptidase_M23"/>
    <property type="match status" value="1"/>
</dbReference>
<dbReference type="Proteomes" id="UP000321386">
    <property type="component" value="Unassembled WGS sequence"/>
</dbReference>
<reference evidence="3 4" key="1">
    <citation type="submission" date="2019-07" db="EMBL/GenBank/DDBJ databases">
        <title>Whole genome shotgun sequence of Cellulomonas persica NBRC 101101.</title>
        <authorList>
            <person name="Hosoyama A."/>
            <person name="Uohara A."/>
            <person name="Ohji S."/>
            <person name="Ichikawa N."/>
        </authorList>
    </citation>
    <scope>NUCLEOTIDE SEQUENCE [LARGE SCALE GENOMIC DNA]</scope>
    <source>
        <strain evidence="3 4">NBRC 101101</strain>
    </source>
</reference>
<dbReference type="InterPro" id="IPR011055">
    <property type="entry name" value="Dup_hybrid_motif"/>
</dbReference>
<evidence type="ECO:0000256" key="1">
    <source>
        <dbReference type="SAM" id="SignalP"/>
    </source>
</evidence>
<comment type="caution">
    <text evidence="3">The sequence shown here is derived from an EMBL/GenBank/DDBJ whole genome shotgun (WGS) entry which is preliminary data.</text>
</comment>
<dbReference type="InterPro" id="IPR016047">
    <property type="entry name" value="M23ase_b-sheet_dom"/>
</dbReference>
<dbReference type="GO" id="GO:0004222">
    <property type="term" value="F:metalloendopeptidase activity"/>
    <property type="evidence" value="ECO:0007669"/>
    <property type="project" value="TreeGrafter"/>
</dbReference>
<gene>
    <name evidence="3" type="ORF">CPE01_10790</name>
</gene>
<dbReference type="CDD" id="cd12797">
    <property type="entry name" value="M23_peptidase"/>
    <property type="match status" value="1"/>
</dbReference>
<evidence type="ECO:0000259" key="2">
    <source>
        <dbReference type="PROSITE" id="PS51781"/>
    </source>
</evidence>
<dbReference type="Gene3D" id="2.70.70.10">
    <property type="entry name" value="Glucose Permease (Domain IIA)"/>
    <property type="match status" value="1"/>
</dbReference>
<keyword evidence="1" id="KW-0732">Signal</keyword>
<evidence type="ECO:0000313" key="4">
    <source>
        <dbReference type="Proteomes" id="UP000321386"/>
    </source>
</evidence>
<dbReference type="OrthoDB" id="1099523at2"/>
<dbReference type="Pfam" id="PF08239">
    <property type="entry name" value="SH3_3"/>
    <property type="match status" value="2"/>
</dbReference>
<feature type="chain" id="PRO_5021930778" description="SH3b domain-containing protein" evidence="1">
    <location>
        <begin position="34"/>
        <end position="365"/>
    </location>
</feature>
<accession>A0A510USB7</accession>
<name>A0A510USB7_9CELL</name>